<organism evidence="1">
    <name type="scientific">Anguilla anguilla</name>
    <name type="common">European freshwater eel</name>
    <name type="synonym">Muraena anguilla</name>
    <dbReference type="NCBI Taxonomy" id="7936"/>
    <lineage>
        <taxon>Eukaryota</taxon>
        <taxon>Metazoa</taxon>
        <taxon>Chordata</taxon>
        <taxon>Craniata</taxon>
        <taxon>Vertebrata</taxon>
        <taxon>Euteleostomi</taxon>
        <taxon>Actinopterygii</taxon>
        <taxon>Neopterygii</taxon>
        <taxon>Teleostei</taxon>
        <taxon>Anguilliformes</taxon>
        <taxon>Anguillidae</taxon>
        <taxon>Anguilla</taxon>
    </lineage>
</organism>
<protein>
    <submittedName>
        <fullName evidence="1">Uncharacterized protein</fullName>
    </submittedName>
</protein>
<reference evidence="1" key="2">
    <citation type="journal article" date="2015" name="Fish Shellfish Immunol.">
        <title>Early steps in the European eel (Anguilla anguilla)-Vibrio vulnificus interaction in the gills: Role of the RtxA13 toxin.</title>
        <authorList>
            <person name="Callol A."/>
            <person name="Pajuelo D."/>
            <person name="Ebbesson L."/>
            <person name="Teles M."/>
            <person name="MacKenzie S."/>
            <person name="Amaro C."/>
        </authorList>
    </citation>
    <scope>NUCLEOTIDE SEQUENCE</scope>
</reference>
<reference evidence="1" key="1">
    <citation type="submission" date="2014-11" db="EMBL/GenBank/DDBJ databases">
        <authorList>
            <person name="Amaro Gonzalez C."/>
        </authorList>
    </citation>
    <scope>NUCLEOTIDE SEQUENCE</scope>
</reference>
<dbReference type="AlphaFoldDB" id="A0A0E9PIZ4"/>
<accession>A0A0E9PIZ4</accession>
<evidence type="ECO:0000313" key="1">
    <source>
        <dbReference type="EMBL" id="JAH04237.1"/>
    </source>
</evidence>
<name>A0A0E9PIZ4_ANGAN</name>
<dbReference type="EMBL" id="GBXM01104340">
    <property type="protein sequence ID" value="JAH04237.1"/>
    <property type="molecule type" value="Transcribed_RNA"/>
</dbReference>
<sequence>MMKYLKGTMLTACLPLIDG</sequence>
<proteinExistence type="predicted"/>